<reference evidence="2 3" key="1">
    <citation type="submission" date="2024-06" db="EMBL/GenBank/DDBJ databases">
        <title>Chitinophaga defluvii sp. nov., isolated from municipal sewage.</title>
        <authorList>
            <person name="Zhang L."/>
        </authorList>
    </citation>
    <scope>NUCLEOTIDE SEQUENCE [LARGE SCALE GENOMIC DNA]</scope>
    <source>
        <strain evidence="2 3">H8</strain>
    </source>
</reference>
<keyword evidence="1" id="KW-1133">Transmembrane helix</keyword>
<proteinExistence type="predicted"/>
<feature type="transmembrane region" description="Helical" evidence="1">
    <location>
        <begin position="74"/>
        <end position="94"/>
    </location>
</feature>
<organism evidence="2 3">
    <name type="scientific">Chitinophaga defluvii</name>
    <dbReference type="NCBI Taxonomy" id="3163343"/>
    <lineage>
        <taxon>Bacteria</taxon>
        <taxon>Pseudomonadati</taxon>
        <taxon>Bacteroidota</taxon>
        <taxon>Chitinophagia</taxon>
        <taxon>Chitinophagales</taxon>
        <taxon>Chitinophagaceae</taxon>
        <taxon>Chitinophaga</taxon>
    </lineage>
</organism>
<dbReference type="Proteomes" id="UP001549749">
    <property type="component" value="Unassembled WGS sequence"/>
</dbReference>
<accession>A0ABV2TCF0</accession>
<keyword evidence="1" id="KW-0472">Membrane</keyword>
<name>A0ABV2TCF0_9BACT</name>
<dbReference type="RefSeq" id="WP_354663261.1">
    <property type="nucleotide sequence ID" value="NZ_JBEXAC010000002.1"/>
</dbReference>
<dbReference type="EMBL" id="JBEXAC010000002">
    <property type="protein sequence ID" value="MET7000709.1"/>
    <property type="molecule type" value="Genomic_DNA"/>
</dbReference>
<gene>
    <name evidence="2" type="ORF">ABR189_25215</name>
</gene>
<keyword evidence="3" id="KW-1185">Reference proteome</keyword>
<evidence type="ECO:0000313" key="2">
    <source>
        <dbReference type="EMBL" id="MET7000709.1"/>
    </source>
</evidence>
<evidence type="ECO:0000256" key="1">
    <source>
        <dbReference type="SAM" id="Phobius"/>
    </source>
</evidence>
<feature type="transmembrane region" description="Helical" evidence="1">
    <location>
        <begin position="47"/>
        <end position="68"/>
    </location>
</feature>
<comment type="caution">
    <text evidence="2">The sequence shown here is derived from an EMBL/GenBank/DDBJ whole genome shotgun (WGS) entry which is preliminary data.</text>
</comment>
<dbReference type="Pfam" id="PF13571">
    <property type="entry name" value="DUF4133"/>
    <property type="match status" value="1"/>
</dbReference>
<evidence type="ECO:0000313" key="3">
    <source>
        <dbReference type="Proteomes" id="UP001549749"/>
    </source>
</evidence>
<keyword evidence="1" id="KW-0812">Transmembrane</keyword>
<protein>
    <submittedName>
        <fullName evidence="2">DUF4133 domain-containing protein</fullName>
    </submittedName>
</protein>
<dbReference type="InterPro" id="IPR025407">
    <property type="entry name" value="DUF4133"/>
</dbReference>
<sequence length="134" mass="15388">MEVRLMTFMESRIRGNMYVRFGGGFLETCHSNMVRRWVSILRLKSQYIWYLGAGVMGLLIVFAILYLIGINTYVTMFIVLALGALMVMKIYAMSNKYGEFGLMKELAKRGIPKLVRCNSRKVFRELGVSQKGKP</sequence>